<organism evidence="3 4">
    <name type="scientific">Caenorhabditis tropicalis</name>
    <dbReference type="NCBI Taxonomy" id="1561998"/>
    <lineage>
        <taxon>Eukaryota</taxon>
        <taxon>Metazoa</taxon>
        <taxon>Ecdysozoa</taxon>
        <taxon>Nematoda</taxon>
        <taxon>Chromadorea</taxon>
        <taxon>Rhabditida</taxon>
        <taxon>Rhabditina</taxon>
        <taxon>Rhabditomorpha</taxon>
        <taxon>Rhabditoidea</taxon>
        <taxon>Rhabditidae</taxon>
        <taxon>Peloderinae</taxon>
        <taxon>Caenorhabditis</taxon>
    </lineage>
</organism>
<protein>
    <submittedName>
        <fullName evidence="4">NGF domain-containing protein</fullName>
    </submittedName>
</protein>
<dbReference type="AlphaFoldDB" id="A0A1I7UHT1"/>
<accession>A0A1I7UHT1</accession>
<name>A0A1I7UHT1_9PELO</name>
<evidence type="ECO:0000256" key="2">
    <source>
        <dbReference type="SAM" id="SignalP"/>
    </source>
</evidence>
<keyword evidence="2" id="KW-0732">Signal</keyword>
<feature type="compositionally biased region" description="Basic residues" evidence="1">
    <location>
        <begin position="90"/>
        <end position="106"/>
    </location>
</feature>
<reference evidence="4" key="1">
    <citation type="submission" date="2016-11" db="UniProtKB">
        <authorList>
            <consortium name="WormBaseParasite"/>
        </authorList>
    </citation>
    <scope>IDENTIFICATION</scope>
</reference>
<feature type="signal peptide" evidence="2">
    <location>
        <begin position="1"/>
        <end position="17"/>
    </location>
</feature>
<feature type="region of interest" description="Disordered" evidence="1">
    <location>
        <begin position="78"/>
        <end position="110"/>
    </location>
</feature>
<evidence type="ECO:0000313" key="3">
    <source>
        <dbReference type="Proteomes" id="UP000095282"/>
    </source>
</evidence>
<evidence type="ECO:0000256" key="1">
    <source>
        <dbReference type="SAM" id="MobiDB-lite"/>
    </source>
</evidence>
<dbReference type="eggNOG" id="ENOG502S9SM">
    <property type="taxonomic scope" value="Eukaryota"/>
</dbReference>
<proteinExistence type="predicted"/>
<dbReference type="Proteomes" id="UP000095282">
    <property type="component" value="Unplaced"/>
</dbReference>
<keyword evidence="3" id="KW-1185">Reference proteome</keyword>
<sequence length="209" mass="24875">MKVLLILIMMLYALVHTYPYKRSSGFERLRDRIHRKRHRHQKPSMMNETDDLYEISKAIQKSEDDNDDVESRIRSEKSIPNGLTTPPTIVHHRHHHHQHHHKKNRREKNDDLCQNQRKIVELNTQNHEFDPPFVVEVRCLNTQSSNGNLFSGQEQTCFKGMLRCVQQYADVHFSRRSVGSIHWHPYTISDVPVSCQCMWPVDRYGHQEF</sequence>
<evidence type="ECO:0000313" key="4">
    <source>
        <dbReference type="WBParaSite" id="Csp11.Scaffold629.g9472.t1"/>
    </source>
</evidence>
<dbReference type="WBParaSite" id="Csp11.Scaffold629.g9472.t1">
    <property type="protein sequence ID" value="Csp11.Scaffold629.g9472.t1"/>
    <property type="gene ID" value="Csp11.Scaffold629.g9472"/>
</dbReference>
<feature type="chain" id="PRO_5009308951" evidence="2">
    <location>
        <begin position="18"/>
        <end position="209"/>
    </location>
</feature>